<organism evidence="2 3">
    <name type="scientific">Gimesia chilikensis</name>
    <dbReference type="NCBI Taxonomy" id="2605989"/>
    <lineage>
        <taxon>Bacteria</taxon>
        <taxon>Pseudomonadati</taxon>
        <taxon>Planctomycetota</taxon>
        <taxon>Planctomycetia</taxon>
        <taxon>Planctomycetales</taxon>
        <taxon>Planctomycetaceae</taxon>
        <taxon>Gimesia</taxon>
    </lineage>
</organism>
<evidence type="ECO:0000313" key="2">
    <source>
        <dbReference type="EMBL" id="QDT21063.1"/>
    </source>
</evidence>
<keyword evidence="1" id="KW-0812">Transmembrane</keyword>
<feature type="transmembrane region" description="Helical" evidence="1">
    <location>
        <begin position="207"/>
        <end position="225"/>
    </location>
</feature>
<dbReference type="EMBL" id="CP036266">
    <property type="protein sequence ID" value="QDT21063.1"/>
    <property type="molecule type" value="Genomic_DNA"/>
</dbReference>
<keyword evidence="3" id="KW-1185">Reference proteome</keyword>
<keyword evidence="1" id="KW-1133">Transmembrane helix</keyword>
<gene>
    <name evidence="2" type="ORF">HG66A1_28560</name>
</gene>
<evidence type="ECO:0000313" key="3">
    <source>
        <dbReference type="Proteomes" id="UP000320421"/>
    </source>
</evidence>
<keyword evidence="1" id="KW-0472">Membrane</keyword>
<accession>A0A517PNW7</accession>
<sequence>MQQTSSSLIEAPATPEYVLEVLLDQSRQEWSKSLNISEEEEIPVTLDSPLDTLFEACQLYDSALISIFTKNWLGLSESDWTQVVSGPQMHTVRDFCERIAVRMTMPVISLETFIGRTCRPASAFLAIRSLLQEAGVDVADVAPSTSLSKLTRQHLDLFLGPIAKLAPGGLPTVRVKRPVCDTNWIGTAAILFYLLLCPLSVGYGTAAYLLCMFLLACLVIAAYGTKERDPARVRFGNLRTFRDLSELIAQRAVFRV</sequence>
<name>A0A517PNW7_9PLAN</name>
<dbReference type="AlphaFoldDB" id="A0A517PNW7"/>
<dbReference type="RefSeq" id="WP_145184778.1">
    <property type="nucleotide sequence ID" value="NZ_CP036266.1"/>
</dbReference>
<protein>
    <submittedName>
        <fullName evidence="2">Uncharacterized protein</fullName>
    </submittedName>
</protein>
<proteinExistence type="predicted"/>
<dbReference type="OrthoDB" id="253931at2"/>
<reference evidence="2 3" key="1">
    <citation type="submission" date="2019-02" db="EMBL/GenBank/DDBJ databases">
        <title>Deep-cultivation of Planctomycetes and their phenomic and genomic characterization uncovers novel biology.</title>
        <authorList>
            <person name="Wiegand S."/>
            <person name="Jogler M."/>
            <person name="Boedeker C."/>
            <person name="Pinto D."/>
            <person name="Vollmers J."/>
            <person name="Rivas-Marin E."/>
            <person name="Kohn T."/>
            <person name="Peeters S.H."/>
            <person name="Heuer A."/>
            <person name="Rast P."/>
            <person name="Oberbeckmann S."/>
            <person name="Bunk B."/>
            <person name="Jeske O."/>
            <person name="Meyerdierks A."/>
            <person name="Storesund J.E."/>
            <person name="Kallscheuer N."/>
            <person name="Luecker S."/>
            <person name="Lage O.M."/>
            <person name="Pohl T."/>
            <person name="Merkel B.J."/>
            <person name="Hornburger P."/>
            <person name="Mueller R.-W."/>
            <person name="Bruemmer F."/>
            <person name="Labrenz M."/>
            <person name="Spormann A.M."/>
            <person name="Op den Camp H."/>
            <person name="Overmann J."/>
            <person name="Amann R."/>
            <person name="Jetten M.S.M."/>
            <person name="Mascher T."/>
            <person name="Medema M.H."/>
            <person name="Devos D.P."/>
            <person name="Kaster A.-K."/>
            <person name="Ovreas L."/>
            <person name="Rohde M."/>
            <person name="Galperin M.Y."/>
            <person name="Jogler C."/>
        </authorList>
    </citation>
    <scope>NUCLEOTIDE SEQUENCE [LARGE SCALE GENOMIC DNA]</scope>
    <source>
        <strain evidence="2 3">HG66A1</strain>
    </source>
</reference>
<evidence type="ECO:0000256" key="1">
    <source>
        <dbReference type="SAM" id="Phobius"/>
    </source>
</evidence>
<dbReference type="Proteomes" id="UP000320421">
    <property type="component" value="Chromosome"/>
</dbReference>